<proteinExistence type="predicted"/>
<evidence type="ECO:0000313" key="2">
    <source>
        <dbReference type="EMBL" id="SPC73312.1"/>
    </source>
</evidence>
<evidence type="ECO:0000256" key="1">
    <source>
        <dbReference type="SAM" id="MobiDB-lite"/>
    </source>
</evidence>
<accession>A0A2N9EEX7</accession>
<reference evidence="2" key="1">
    <citation type="submission" date="2018-02" db="EMBL/GenBank/DDBJ databases">
        <authorList>
            <person name="Cohen D.B."/>
            <person name="Kent A.D."/>
        </authorList>
    </citation>
    <scope>NUCLEOTIDE SEQUENCE</scope>
</reference>
<dbReference type="EMBL" id="OIVN01000050">
    <property type="protein sequence ID" value="SPC73312.1"/>
    <property type="molecule type" value="Genomic_DNA"/>
</dbReference>
<dbReference type="AlphaFoldDB" id="A0A2N9EEX7"/>
<gene>
    <name evidence="2" type="ORF">FSB_LOCUS1194</name>
</gene>
<feature type="region of interest" description="Disordered" evidence="1">
    <location>
        <begin position="1"/>
        <end position="46"/>
    </location>
</feature>
<sequence length="67" mass="7121">MPVECLVGGDTDATLQPDNGGHGGDASDEGRECWVGGETDATSQPRNQTMVVMVEMQATSDEARRRP</sequence>
<protein>
    <submittedName>
        <fullName evidence="2">Uncharacterized protein</fullName>
    </submittedName>
</protein>
<organism evidence="2">
    <name type="scientific">Fagus sylvatica</name>
    <name type="common">Beechnut</name>
    <dbReference type="NCBI Taxonomy" id="28930"/>
    <lineage>
        <taxon>Eukaryota</taxon>
        <taxon>Viridiplantae</taxon>
        <taxon>Streptophyta</taxon>
        <taxon>Embryophyta</taxon>
        <taxon>Tracheophyta</taxon>
        <taxon>Spermatophyta</taxon>
        <taxon>Magnoliopsida</taxon>
        <taxon>eudicotyledons</taxon>
        <taxon>Gunneridae</taxon>
        <taxon>Pentapetalae</taxon>
        <taxon>rosids</taxon>
        <taxon>fabids</taxon>
        <taxon>Fagales</taxon>
        <taxon>Fagaceae</taxon>
        <taxon>Fagus</taxon>
    </lineage>
</organism>
<name>A0A2N9EEX7_FAGSY</name>